<dbReference type="Proteomes" id="UP000051166">
    <property type="component" value="Unassembled WGS sequence"/>
</dbReference>
<dbReference type="InterPro" id="IPR037481">
    <property type="entry name" value="LacX"/>
</dbReference>
<dbReference type="GO" id="GO:0030246">
    <property type="term" value="F:carbohydrate binding"/>
    <property type="evidence" value="ECO:0007669"/>
    <property type="project" value="InterPro"/>
</dbReference>
<comment type="caution">
    <text evidence="1">The sequence shown here is derived from an EMBL/GenBank/DDBJ whole genome shotgun (WGS) entry which is preliminary data.</text>
</comment>
<gene>
    <name evidence="1" type="ORF">FD50_GL000213</name>
</gene>
<dbReference type="InterPro" id="IPR011013">
    <property type="entry name" value="Gal_mutarotase_sf_dom"/>
</dbReference>
<dbReference type="CDD" id="cd09024">
    <property type="entry name" value="Aldose_epim_lacX"/>
    <property type="match status" value="1"/>
</dbReference>
<sequence>MTVTLENNKLRVVFSEHGAEMVSLYGKEKQFEYLWQADPQYWGRHAPVLFPIVGRLQADHYRFAGQSYEMHQHGFARDQDFTVVKQTKTAVVFELKASNSTKEKYPFAFVLKLSYTLHAESVAVTYTVENPANQKSYFSIGGHPAFNLPMGDPQLDFADYHVELTPHKERQQISLVGNYTDVAHAVKTTTNDIALSHKLFAHDALIFNLQAEPTTLTLTDAAAHTGVTLRLENAEYCGIWSPYPAQAPFVCLEPWWGLADDVTAKGELSTKNAIHALPAQTSFTGKYEISVF</sequence>
<dbReference type="GO" id="GO:0005975">
    <property type="term" value="P:carbohydrate metabolic process"/>
    <property type="evidence" value="ECO:0007669"/>
    <property type="project" value="InterPro"/>
</dbReference>
<dbReference type="RefSeq" id="WP_056960355.1">
    <property type="nucleotide sequence ID" value="NZ_AZFQ01000026.1"/>
</dbReference>
<accession>A0A0R1V831</accession>
<dbReference type="STRING" id="1423801.FD50_GL000213"/>
<organism evidence="1 2">
    <name type="scientific">Liquorilactobacillus satsumensis DSM 16230 = JCM 12392</name>
    <dbReference type="NCBI Taxonomy" id="1423801"/>
    <lineage>
        <taxon>Bacteria</taxon>
        <taxon>Bacillati</taxon>
        <taxon>Bacillota</taxon>
        <taxon>Bacilli</taxon>
        <taxon>Lactobacillales</taxon>
        <taxon>Lactobacillaceae</taxon>
        <taxon>Liquorilactobacillus</taxon>
    </lineage>
</organism>
<keyword evidence="2" id="KW-1185">Reference proteome</keyword>
<dbReference type="PANTHER" id="PTHR11122">
    <property type="entry name" value="APOSPORY-ASSOCIATED PROTEIN C-RELATED"/>
    <property type="match status" value="1"/>
</dbReference>
<dbReference type="GeneID" id="98307672"/>
<evidence type="ECO:0008006" key="3">
    <source>
        <dbReference type="Google" id="ProtNLM"/>
    </source>
</evidence>
<evidence type="ECO:0000313" key="2">
    <source>
        <dbReference type="Proteomes" id="UP000051166"/>
    </source>
</evidence>
<dbReference type="Pfam" id="PF01263">
    <property type="entry name" value="Aldose_epim"/>
    <property type="match status" value="1"/>
</dbReference>
<dbReference type="PANTHER" id="PTHR11122:SF13">
    <property type="entry name" value="GLUCOSE-6-PHOSPHATE 1-EPIMERASE"/>
    <property type="match status" value="1"/>
</dbReference>
<dbReference type="PATRIC" id="fig|1423801.4.peg.215"/>
<protein>
    <recommendedName>
        <fullName evidence="3">Galactose mutarotase-like protein</fullName>
    </recommendedName>
</protein>
<dbReference type="GO" id="GO:0016853">
    <property type="term" value="F:isomerase activity"/>
    <property type="evidence" value="ECO:0007669"/>
    <property type="project" value="InterPro"/>
</dbReference>
<name>A0A0R1V831_9LACO</name>
<dbReference type="AlphaFoldDB" id="A0A0R1V831"/>
<evidence type="ECO:0000313" key="1">
    <source>
        <dbReference type="EMBL" id="KRL99512.1"/>
    </source>
</evidence>
<dbReference type="InterPro" id="IPR014718">
    <property type="entry name" value="GH-type_carb-bd"/>
</dbReference>
<dbReference type="OrthoDB" id="9795355at2"/>
<dbReference type="InterPro" id="IPR008183">
    <property type="entry name" value="Aldose_1/G6P_1-epimerase"/>
</dbReference>
<proteinExistence type="predicted"/>
<dbReference type="EMBL" id="AZFQ01000026">
    <property type="protein sequence ID" value="KRL99512.1"/>
    <property type="molecule type" value="Genomic_DNA"/>
</dbReference>
<reference evidence="1 2" key="1">
    <citation type="journal article" date="2015" name="Genome Announc.">
        <title>Expanding the biotechnology potential of lactobacilli through comparative genomics of 213 strains and associated genera.</title>
        <authorList>
            <person name="Sun Z."/>
            <person name="Harris H.M."/>
            <person name="McCann A."/>
            <person name="Guo C."/>
            <person name="Argimon S."/>
            <person name="Zhang W."/>
            <person name="Yang X."/>
            <person name="Jeffery I.B."/>
            <person name="Cooney J.C."/>
            <person name="Kagawa T.F."/>
            <person name="Liu W."/>
            <person name="Song Y."/>
            <person name="Salvetti E."/>
            <person name="Wrobel A."/>
            <person name="Rasinkangas P."/>
            <person name="Parkhill J."/>
            <person name="Rea M.C."/>
            <person name="O'Sullivan O."/>
            <person name="Ritari J."/>
            <person name="Douillard F.P."/>
            <person name="Paul Ross R."/>
            <person name="Yang R."/>
            <person name="Briner A.E."/>
            <person name="Felis G.E."/>
            <person name="de Vos W.M."/>
            <person name="Barrangou R."/>
            <person name="Klaenhammer T.R."/>
            <person name="Caufield P.W."/>
            <person name="Cui Y."/>
            <person name="Zhang H."/>
            <person name="O'Toole P.W."/>
        </authorList>
    </citation>
    <scope>NUCLEOTIDE SEQUENCE [LARGE SCALE GENOMIC DNA]</scope>
    <source>
        <strain evidence="1 2">DSM 16230</strain>
    </source>
</reference>
<dbReference type="SUPFAM" id="SSF74650">
    <property type="entry name" value="Galactose mutarotase-like"/>
    <property type="match status" value="1"/>
</dbReference>
<dbReference type="Gene3D" id="2.70.98.10">
    <property type="match status" value="1"/>
</dbReference>